<sequence length="1136" mass="126880">MSLEKIHFTSNELISFFIVSDPPENNNEFLPVFCPECQPPLDQSQFASNWKPKQQYHRQNNRYQIPLANSSSTTLGSTNISDNHQAPIQNTSSTPLTTFSPLSQQSNKPKYSVPTDSQPTNPSIINFQPASFQPTNQPIANFQPATTFQPTIPVNSNSQTTSFQPTTSFHPMTSLNSNTPPPTSFQPTNSFQPTTAFQPTSTFQSSNMETSNFQSSSFPSTILPTSNFQPTIYSPTNLSPSNFQPNSQPASFQPTIYQNPSLQTPSFQPQNAQISNFQPTYSQTPNYQPTNFQTSNFQPQNAQFQPQTDIQQPNFVYNQNISNYQYVPPTIADASNLQSQPLPQASFQPYQPSIPEPVNQEQFVEEEEEVQQAELEKQQQEDEEKVQRKEEQEQEQENKPSYSNLFYYKPNTQDESFQSVIDVQKDEAAEEEARQKEIQAQQQRLQEEQQQVIPESWANNSTPNAQDNQPSIETIIANQEYESTIEAQQQQEQETQKQAQQKKSQLNTWADSNSRPNSSPSAFEDIIASQKKSEPSNSSKSQMAKISKSNSKGKTVKMSLQELQREYNKPSGWGGPVMNAPVPSASEIIAAAASSEASATSTAATTKAATSEGKGKKGKKAKKEVYDYQSFYRMNEEQDKAKKEAIWANAANSPANPKMSFSTISAEAIMESEKNRASFPPPTTAPVTKRANHRGRGKEVLGVVKTSAPQKYKDSDDDDDDFYEPPRQPSFKPSFNAISNDEMKKQKTTQNQTPTTNVTSNATSQSKKKKAKYQVITDTNQVAPQSSWGKVTGSSATTAPSAASTSKTQSPKIAFDQIEQNEKVDQPTKASSTAASTGPAVQSKKKKKGTKKIIYLDDILHNHQGGSAAKPRYDSSSSDDEDYTRPRPGAKKNAPNFDAILQQETKNKKAKKQASIPSTVSISTKSPIKNQATNFDALYQQEMNRSSNKLQSPLQNLAQNKSNVKKFDSLLNDEAALEDHNINNIEIIDDTDFPKKKQQQQMQKQPNRAAPKPANSKKQGSSNKAQQEDNSELFWGRTSKNESPQDYQEYDDDYDDNPGDFQGFGRKTKIERDPKAAFLQNLIEKKLKTKGEDWYEYAQSIMNKDRNGLIRSLIAAGVEDSDAKSIAATFFKQYNK</sequence>
<feature type="compositionally biased region" description="Polar residues" evidence="1">
    <location>
        <begin position="341"/>
        <end position="351"/>
    </location>
</feature>
<proteinExistence type="predicted"/>
<name>A0ABR2IPR1_9EUKA</name>
<feature type="compositionally biased region" description="Polar residues" evidence="1">
    <location>
        <begin position="535"/>
        <end position="553"/>
    </location>
</feature>
<feature type="region of interest" description="Disordered" evidence="1">
    <location>
        <begin position="595"/>
        <end position="622"/>
    </location>
</feature>
<feature type="compositionally biased region" description="Polar residues" evidence="1">
    <location>
        <begin position="828"/>
        <end position="840"/>
    </location>
</feature>
<feature type="region of interest" description="Disordered" evidence="1">
    <location>
        <begin position="69"/>
        <end position="218"/>
    </location>
</feature>
<feature type="region of interest" description="Disordered" evidence="1">
    <location>
        <begin position="341"/>
        <end position="579"/>
    </location>
</feature>
<evidence type="ECO:0000313" key="3">
    <source>
        <dbReference type="Proteomes" id="UP001470230"/>
    </source>
</evidence>
<feature type="compositionally biased region" description="Basic and acidic residues" evidence="1">
    <location>
        <begin position="374"/>
        <end position="391"/>
    </location>
</feature>
<feature type="compositionally biased region" description="Polar residues" evidence="1">
    <location>
        <begin position="104"/>
        <end position="154"/>
    </location>
</feature>
<feature type="compositionally biased region" description="Polar residues" evidence="1">
    <location>
        <begin position="457"/>
        <end position="481"/>
    </location>
</feature>
<feature type="compositionally biased region" description="Low complexity" evidence="1">
    <location>
        <begin position="482"/>
        <end position="505"/>
    </location>
</feature>
<protein>
    <submittedName>
        <fullName evidence="2">Uncharacterized protein</fullName>
    </submittedName>
</protein>
<feature type="compositionally biased region" description="Low complexity" evidence="1">
    <location>
        <begin position="595"/>
        <end position="612"/>
    </location>
</feature>
<feature type="compositionally biased region" description="Polar residues" evidence="1">
    <location>
        <begin position="185"/>
        <end position="218"/>
    </location>
</feature>
<feature type="compositionally biased region" description="Basic and acidic residues" evidence="1">
    <location>
        <begin position="423"/>
        <end position="437"/>
    </location>
</feature>
<keyword evidence="3" id="KW-1185">Reference proteome</keyword>
<feature type="region of interest" description="Disordered" evidence="1">
    <location>
        <begin position="988"/>
        <end position="1062"/>
    </location>
</feature>
<feature type="compositionally biased region" description="Polar residues" evidence="1">
    <location>
        <begin position="69"/>
        <end position="90"/>
    </location>
</feature>
<feature type="compositionally biased region" description="Polar residues" evidence="1">
    <location>
        <begin position="1016"/>
        <end position="1025"/>
    </location>
</feature>
<organism evidence="2 3">
    <name type="scientific">Tritrichomonas musculus</name>
    <dbReference type="NCBI Taxonomy" id="1915356"/>
    <lineage>
        <taxon>Eukaryota</taxon>
        <taxon>Metamonada</taxon>
        <taxon>Parabasalia</taxon>
        <taxon>Tritrichomonadida</taxon>
        <taxon>Tritrichomonadidae</taxon>
        <taxon>Tritrichomonas</taxon>
    </lineage>
</organism>
<comment type="caution">
    <text evidence="2">The sequence shown here is derived from an EMBL/GenBank/DDBJ whole genome shotgun (WGS) entry which is preliminary data.</text>
</comment>
<feature type="compositionally biased region" description="Low complexity" evidence="1">
    <location>
        <begin position="748"/>
        <end position="761"/>
    </location>
</feature>
<evidence type="ECO:0000256" key="1">
    <source>
        <dbReference type="SAM" id="MobiDB-lite"/>
    </source>
</evidence>
<dbReference type="EMBL" id="JAPFFF010000015">
    <property type="protein sequence ID" value="KAK8866887.1"/>
    <property type="molecule type" value="Genomic_DNA"/>
</dbReference>
<feature type="compositionally biased region" description="Low complexity" evidence="1">
    <location>
        <begin position="438"/>
        <end position="451"/>
    </location>
</feature>
<accession>A0ABR2IPR1</accession>
<feature type="compositionally biased region" description="Polar residues" evidence="1">
    <location>
        <begin position="399"/>
        <end position="421"/>
    </location>
</feature>
<dbReference type="Proteomes" id="UP001470230">
    <property type="component" value="Unassembled WGS sequence"/>
</dbReference>
<feature type="compositionally biased region" description="Polar residues" evidence="1">
    <location>
        <begin position="506"/>
        <end position="521"/>
    </location>
</feature>
<reference evidence="2 3" key="1">
    <citation type="submission" date="2024-04" db="EMBL/GenBank/DDBJ databases">
        <title>Tritrichomonas musculus Genome.</title>
        <authorList>
            <person name="Alves-Ferreira E."/>
            <person name="Grigg M."/>
            <person name="Lorenzi H."/>
            <person name="Galac M."/>
        </authorList>
    </citation>
    <scope>NUCLEOTIDE SEQUENCE [LARGE SCALE GENOMIC DNA]</scope>
    <source>
        <strain evidence="2 3">EAF2021</strain>
    </source>
</reference>
<feature type="compositionally biased region" description="Low complexity" evidence="1">
    <location>
        <begin position="155"/>
        <end position="169"/>
    </location>
</feature>
<feature type="compositionally biased region" description="Polar residues" evidence="1">
    <location>
        <begin position="776"/>
        <end position="793"/>
    </location>
</feature>
<feature type="compositionally biased region" description="Acidic residues" evidence="1">
    <location>
        <begin position="1048"/>
        <end position="1058"/>
    </location>
</feature>
<feature type="compositionally biased region" description="Low complexity" evidence="1">
    <location>
        <begin position="91"/>
        <end position="103"/>
    </location>
</feature>
<feature type="compositionally biased region" description="Polar residues" evidence="1">
    <location>
        <begin position="915"/>
        <end position="927"/>
    </location>
</feature>
<feature type="compositionally biased region" description="Low complexity" evidence="1">
    <location>
        <begin position="794"/>
        <end position="812"/>
    </location>
</feature>
<feature type="region of interest" description="Disordered" evidence="1">
    <location>
        <begin position="672"/>
        <end position="927"/>
    </location>
</feature>
<gene>
    <name evidence="2" type="ORF">M9Y10_009855</name>
</gene>
<evidence type="ECO:0000313" key="2">
    <source>
        <dbReference type="EMBL" id="KAK8866887.1"/>
    </source>
</evidence>